<accession>A0A164TTE0</accession>
<dbReference type="Proteomes" id="UP000076858">
    <property type="component" value="Unassembled WGS sequence"/>
</dbReference>
<dbReference type="AlphaFoldDB" id="A0A164TTE0"/>
<protein>
    <submittedName>
        <fullName evidence="1">Uncharacterized protein</fullName>
    </submittedName>
</protein>
<evidence type="ECO:0000313" key="2">
    <source>
        <dbReference type="Proteomes" id="UP000076858"/>
    </source>
</evidence>
<reference evidence="1 2" key="1">
    <citation type="submission" date="2016-03" db="EMBL/GenBank/DDBJ databases">
        <title>EvidentialGene: Evidence-directed Construction of Genes on Genomes.</title>
        <authorList>
            <person name="Gilbert D.G."/>
            <person name="Choi J.-H."/>
            <person name="Mockaitis K."/>
            <person name="Colbourne J."/>
            <person name="Pfrender M."/>
        </authorList>
    </citation>
    <scope>NUCLEOTIDE SEQUENCE [LARGE SCALE GENOMIC DNA]</scope>
    <source>
        <strain evidence="1 2">Xinb3</strain>
        <tissue evidence="1">Complete organism</tissue>
    </source>
</reference>
<organism evidence="1 2">
    <name type="scientific">Daphnia magna</name>
    <dbReference type="NCBI Taxonomy" id="35525"/>
    <lineage>
        <taxon>Eukaryota</taxon>
        <taxon>Metazoa</taxon>
        <taxon>Ecdysozoa</taxon>
        <taxon>Arthropoda</taxon>
        <taxon>Crustacea</taxon>
        <taxon>Branchiopoda</taxon>
        <taxon>Diplostraca</taxon>
        <taxon>Cladocera</taxon>
        <taxon>Anomopoda</taxon>
        <taxon>Daphniidae</taxon>
        <taxon>Daphnia</taxon>
    </lineage>
</organism>
<proteinExistence type="predicted"/>
<dbReference type="EMBL" id="LRGB01001728">
    <property type="protein sequence ID" value="KZS10736.1"/>
    <property type="molecule type" value="Genomic_DNA"/>
</dbReference>
<keyword evidence="2" id="KW-1185">Reference proteome</keyword>
<comment type="caution">
    <text evidence="1">The sequence shown here is derived from an EMBL/GenBank/DDBJ whole genome shotgun (WGS) entry which is preliminary data.</text>
</comment>
<sequence length="81" mass="9244">MKKRQSVGVRNEHIMDHALKGLYEHGPISRISSKLLQVQQHRHGDHRLSFSSGWDFFKRLINPPVNLLVRHSGSGVGYVCV</sequence>
<name>A0A164TTE0_9CRUS</name>
<evidence type="ECO:0000313" key="1">
    <source>
        <dbReference type="EMBL" id="KZS10736.1"/>
    </source>
</evidence>
<gene>
    <name evidence="1" type="ORF">APZ42_024757</name>
</gene>